<proteinExistence type="predicted"/>
<evidence type="ECO:0000313" key="1">
    <source>
        <dbReference type="EMBL" id="CAG8547527.1"/>
    </source>
</evidence>
<evidence type="ECO:0000313" key="2">
    <source>
        <dbReference type="Proteomes" id="UP000789702"/>
    </source>
</evidence>
<sequence>MTLEEILFKAIDIHHNVKYKVVPILKIRKNVSKHLFKYNNLTNRKEVLVIANTNSNSAEIIDTTTGHYFVIIQNVIKLT</sequence>
<organism evidence="1 2">
    <name type="scientific">Dentiscutata heterogama</name>
    <dbReference type="NCBI Taxonomy" id="1316150"/>
    <lineage>
        <taxon>Eukaryota</taxon>
        <taxon>Fungi</taxon>
        <taxon>Fungi incertae sedis</taxon>
        <taxon>Mucoromycota</taxon>
        <taxon>Glomeromycotina</taxon>
        <taxon>Glomeromycetes</taxon>
        <taxon>Diversisporales</taxon>
        <taxon>Gigasporaceae</taxon>
        <taxon>Dentiscutata</taxon>
    </lineage>
</organism>
<gene>
    <name evidence="1" type="ORF">DHETER_LOCUS5076</name>
</gene>
<accession>A0ACA9LUK9</accession>
<dbReference type="EMBL" id="CAJVPU010005427">
    <property type="protein sequence ID" value="CAG8547527.1"/>
    <property type="molecule type" value="Genomic_DNA"/>
</dbReference>
<name>A0ACA9LUK9_9GLOM</name>
<keyword evidence="2" id="KW-1185">Reference proteome</keyword>
<dbReference type="Proteomes" id="UP000789702">
    <property type="component" value="Unassembled WGS sequence"/>
</dbReference>
<comment type="caution">
    <text evidence="1">The sequence shown here is derived from an EMBL/GenBank/DDBJ whole genome shotgun (WGS) entry which is preliminary data.</text>
</comment>
<protein>
    <submittedName>
        <fullName evidence="1">1317_t:CDS:1</fullName>
    </submittedName>
</protein>
<reference evidence="1" key="1">
    <citation type="submission" date="2021-06" db="EMBL/GenBank/DDBJ databases">
        <authorList>
            <person name="Kallberg Y."/>
            <person name="Tangrot J."/>
            <person name="Rosling A."/>
        </authorList>
    </citation>
    <scope>NUCLEOTIDE SEQUENCE</scope>
    <source>
        <strain evidence="1">IL203A</strain>
    </source>
</reference>